<feature type="compositionally biased region" description="Polar residues" evidence="1">
    <location>
        <begin position="1"/>
        <end position="26"/>
    </location>
</feature>
<feature type="region of interest" description="Disordered" evidence="1">
    <location>
        <begin position="1"/>
        <end position="126"/>
    </location>
</feature>
<comment type="caution">
    <text evidence="2">The sequence shown here is derived from an EMBL/GenBank/DDBJ whole genome shotgun (WGS) entry which is preliminary data.</text>
</comment>
<gene>
    <name evidence="2" type="ORF">A2U01_0005500</name>
</gene>
<proteinExistence type="predicted"/>
<accession>A0A392MC35</accession>
<feature type="region of interest" description="Disordered" evidence="1">
    <location>
        <begin position="208"/>
        <end position="292"/>
    </location>
</feature>
<evidence type="ECO:0000256" key="1">
    <source>
        <dbReference type="SAM" id="MobiDB-lite"/>
    </source>
</evidence>
<protein>
    <submittedName>
        <fullName evidence="2">Envelope-like protein</fullName>
    </submittedName>
</protein>
<feature type="non-terminal residue" evidence="2">
    <location>
        <position position="447"/>
    </location>
</feature>
<feature type="region of interest" description="Disordered" evidence="1">
    <location>
        <begin position="355"/>
        <end position="395"/>
    </location>
</feature>
<feature type="compositionally biased region" description="Polar residues" evidence="1">
    <location>
        <begin position="107"/>
        <end position="119"/>
    </location>
</feature>
<organism evidence="2 3">
    <name type="scientific">Trifolium medium</name>
    <dbReference type="NCBI Taxonomy" id="97028"/>
    <lineage>
        <taxon>Eukaryota</taxon>
        <taxon>Viridiplantae</taxon>
        <taxon>Streptophyta</taxon>
        <taxon>Embryophyta</taxon>
        <taxon>Tracheophyta</taxon>
        <taxon>Spermatophyta</taxon>
        <taxon>Magnoliopsida</taxon>
        <taxon>eudicotyledons</taxon>
        <taxon>Gunneridae</taxon>
        <taxon>Pentapetalae</taxon>
        <taxon>rosids</taxon>
        <taxon>fabids</taxon>
        <taxon>Fabales</taxon>
        <taxon>Fabaceae</taxon>
        <taxon>Papilionoideae</taxon>
        <taxon>50 kb inversion clade</taxon>
        <taxon>NPAAA clade</taxon>
        <taxon>Hologalegina</taxon>
        <taxon>IRL clade</taxon>
        <taxon>Trifolieae</taxon>
        <taxon>Trifolium</taxon>
    </lineage>
</organism>
<feature type="compositionally biased region" description="Basic and acidic residues" evidence="1">
    <location>
        <begin position="243"/>
        <end position="253"/>
    </location>
</feature>
<reference evidence="2 3" key="1">
    <citation type="journal article" date="2018" name="Front. Plant Sci.">
        <title>Red Clover (Trifolium pratense) and Zigzag Clover (T. medium) - A Picture of Genomic Similarities and Differences.</title>
        <authorList>
            <person name="Dluhosova J."/>
            <person name="Istvanek J."/>
            <person name="Nedelnik J."/>
            <person name="Repkova J."/>
        </authorList>
    </citation>
    <scope>NUCLEOTIDE SEQUENCE [LARGE SCALE GENOMIC DNA]</scope>
    <source>
        <strain evidence="3">cv. 10/8</strain>
        <tissue evidence="2">Leaf</tissue>
    </source>
</reference>
<name>A0A392MC35_9FABA</name>
<keyword evidence="3" id="KW-1185">Reference proteome</keyword>
<evidence type="ECO:0000313" key="2">
    <source>
        <dbReference type="EMBL" id="MCH84665.1"/>
    </source>
</evidence>
<dbReference type="Proteomes" id="UP000265520">
    <property type="component" value="Unassembled WGS sequence"/>
</dbReference>
<evidence type="ECO:0000313" key="3">
    <source>
        <dbReference type="Proteomes" id="UP000265520"/>
    </source>
</evidence>
<dbReference type="EMBL" id="LXQA010007183">
    <property type="protein sequence ID" value="MCH84665.1"/>
    <property type="molecule type" value="Genomic_DNA"/>
</dbReference>
<sequence>MSNTTESSPVKDQSTVTPSKARSTCSKSKEGSVIIANAVPITTMHASDSKKKSTKSKSVVKKEKSTKVSESSSSMSIKSSRSSSKKKNPQSTVRKPLTMTDLYLKENNFQPSNVASDVDTSVKDSKISDVEASETVVVETKTLESKKPSFTKTLNLENPKSTENLGQTVLNVADTTTTVAKADVVGSDAVISPTKNIVDFILSSLKKTSPEPDVVPDIGTSLAQPETVPDSPDEESGYEYAAGEEKSQEKVVTEEEVFGDGDEESQSAESDKTVPLNEEVNVSEKTVADDKEIMDVDDCDSIDQPLHETFGGSIAKRLRNRSGKVVPSASVPAKTTKKTTVIGPKKGWSKVVVPSEKNKKNLNRKSVPSSDSEYDVEQDVPDILPSAKKKTGGKKIPQNVVDAPLDNVSFHSLESAQRWKFVFNRRLAMERELGKEALECQEIVDLI</sequence>
<feature type="compositionally biased region" description="Acidic residues" evidence="1">
    <location>
        <begin position="254"/>
        <end position="266"/>
    </location>
</feature>
<feature type="compositionally biased region" description="Low complexity" evidence="1">
    <location>
        <begin position="68"/>
        <end position="82"/>
    </location>
</feature>
<dbReference type="AlphaFoldDB" id="A0A392MC35"/>